<dbReference type="Gene3D" id="3.30.420.100">
    <property type="match status" value="1"/>
</dbReference>
<dbReference type="OrthoDB" id="8644at2157"/>
<name>A0A650CN64_9CREN</name>
<organism evidence="7 8">
    <name type="scientific">Stygiolobus azoricus</name>
    <dbReference type="NCBI Taxonomy" id="41675"/>
    <lineage>
        <taxon>Archaea</taxon>
        <taxon>Thermoproteota</taxon>
        <taxon>Thermoprotei</taxon>
        <taxon>Sulfolobales</taxon>
        <taxon>Sulfolobaceae</taxon>
        <taxon>Stygiolobus</taxon>
    </lineage>
</organism>
<dbReference type="GO" id="GO:0006412">
    <property type="term" value="P:translation"/>
    <property type="evidence" value="ECO:0007669"/>
    <property type="project" value="UniProtKB-UniRule"/>
</dbReference>
<dbReference type="InterPro" id="IPR057267">
    <property type="entry name" value="Rbsml_uL18_arch"/>
</dbReference>
<dbReference type="GO" id="GO:0003735">
    <property type="term" value="F:structural constituent of ribosome"/>
    <property type="evidence" value="ECO:0007669"/>
    <property type="project" value="InterPro"/>
</dbReference>
<dbReference type="SUPFAM" id="SSF53137">
    <property type="entry name" value="Translational machinery components"/>
    <property type="match status" value="1"/>
</dbReference>
<dbReference type="GO" id="GO:0022625">
    <property type="term" value="C:cytosolic large ribosomal subunit"/>
    <property type="evidence" value="ECO:0007669"/>
    <property type="project" value="TreeGrafter"/>
</dbReference>
<dbReference type="RefSeq" id="WP_156005166.1">
    <property type="nucleotide sequence ID" value="NZ_CP045483.1"/>
</dbReference>
<comment type="similarity">
    <text evidence="1 6">Belongs to the universal ribosomal protein uL18 family.</text>
</comment>
<dbReference type="GO" id="GO:0008097">
    <property type="term" value="F:5S rRNA binding"/>
    <property type="evidence" value="ECO:0007669"/>
    <property type="project" value="InterPro"/>
</dbReference>
<evidence type="ECO:0000256" key="5">
    <source>
        <dbReference type="ARBA" id="ARBA00023274"/>
    </source>
</evidence>
<evidence type="ECO:0000256" key="2">
    <source>
        <dbReference type="ARBA" id="ARBA00022730"/>
    </source>
</evidence>
<evidence type="ECO:0000313" key="7">
    <source>
        <dbReference type="EMBL" id="QGR18937.1"/>
    </source>
</evidence>
<dbReference type="Proteomes" id="UP000423396">
    <property type="component" value="Chromosome"/>
</dbReference>
<proteinExistence type="inferred from homology"/>
<evidence type="ECO:0000256" key="3">
    <source>
        <dbReference type="ARBA" id="ARBA00022884"/>
    </source>
</evidence>
<evidence type="ECO:0000256" key="4">
    <source>
        <dbReference type="ARBA" id="ARBA00022980"/>
    </source>
</evidence>
<dbReference type="CDD" id="cd00432">
    <property type="entry name" value="Ribosomal_L18_L5e"/>
    <property type="match status" value="1"/>
</dbReference>
<comment type="function">
    <text evidence="6">This is one of the proteins that bind and probably mediate the attachment of the 5S RNA into the large ribosomal subunit, where it forms part of the central protuberance.</text>
</comment>
<dbReference type="AlphaFoldDB" id="A0A650CN64"/>
<dbReference type="Pfam" id="PF17144">
    <property type="entry name" value="Ribosomal_L5e"/>
    <property type="match status" value="2"/>
</dbReference>
<dbReference type="KEGG" id="sazo:D1868_02320"/>
<reference evidence="7 8" key="1">
    <citation type="submission" date="2019-10" db="EMBL/GenBank/DDBJ databases">
        <title>Genome Sequences from Six Type Strain Members of the Archaeal Family Sulfolobaceae: Acidianus ambivalens, Acidianus infernus, Metallosphaera prunae, Stygiolobus azoricus, Sulfolobus metallicus, and Sulfurisphaera ohwakuensis.</title>
        <authorList>
            <person name="Counts J.A."/>
            <person name="Kelly R.M."/>
        </authorList>
    </citation>
    <scope>NUCLEOTIDE SEQUENCE [LARGE SCALE GENOMIC DNA]</scope>
    <source>
        <strain evidence="7 8">FC6</strain>
    </source>
</reference>
<dbReference type="PANTHER" id="PTHR23410:SF12">
    <property type="entry name" value="LARGE RIBOSOMAL SUBUNIT PROTEIN UL18"/>
    <property type="match status" value="1"/>
</dbReference>
<dbReference type="GO" id="GO:0000027">
    <property type="term" value="P:ribosomal large subunit assembly"/>
    <property type="evidence" value="ECO:0007669"/>
    <property type="project" value="TreeGrafter"/>
</dbReference>
<dbReference type="PANTHER" id="PTHR23410">
    <property type="entry name" value="RIBOSOMAL PROTEIN L5-RELATED"/>
    <property type="match status" value="1"/>
</dbReference>
<protein>
    <recommendedName>
        <fullName evidence="6">Large ribosomal subunit protein uL18</fullName>
    </recommendedName>
</protein>
<dbReference type="InterPro" id="IPR057268">
    <property type="entry name" value="Ribosomal_L18"/>
</dbReference>
<keyword evidence="5 6" id="KW-0687">Ribonucleoprotein</keyword>
<dbReference type="InterPro" id="IPR005485">
    <property type="entry name" value="Rbsml_uL18_euk_arch"/>
</dbReference>
<evidence type="ECO:0000313" key="8">
    <source>
        <dbReference type="Proteomes" id="UP000423396"/>
    </source>
</evidence>
<evidence type="ECO:0000256" key="6">
    <source>
        <dbReference type="HAMAP-Rule" id="MF_01337"/>
    </source>
</evidence>
<comment type="subunit">
    <text evidence="6">Part of the 50S ribosomal subunit. Contacts the 5S and 23S rRNAs.</text>
</comment>
<dbReference type="EMBL" id="CP045483">
    <property type="protein sequence ID" value="QGR18937.1"/>
    <property type="molecule type" value="Genomic_DNA"/>
</dbReference>
<dbReference type="HAMAP" id="MF_01337_A">
    <property type="entry name" value="Ribosomal_uL18_A"/>
    <property type="match status" value="1"/>
</dbReference>
<keyword evidence="3 6" id="KW-0694">RNA-binding</keyword>
<keyword evidence="2 6" id="KW-0699">rRNA-binding</keyword>
<keyword evidence="4 6" id="KW-0689">Ribosomal protein</keyword>
<dbReference type="GeneID" id="42797871"/>
<dbReference type="NCBIfam" id="NF006342">
    <property type="entry name" value="PRK08569.1"/>
    <property type="match status" value="1"/>
</dbReference>
<keyword evidence="8" id="KW-1185">Reference proteome</keyword>
<accession>A0A650CN64</accession>
<gene>
    <name evidence="6" type="primary">rpl18</name>
    <name evidence="7" type="ORF">D1868_02320</name>
</gene>
<evidence type="ECO:0000256" key="1">
    <source>
        <dbReference type="ARBA" id="ARBA00007116"/>
    </source>
</evidence>
<sequence>MAHGSNYKVKYRRRREGKTNYYKRYVYVINNAIRFVPRITNEYVIIDVTKFDPKGDVMLAVAHSIELVKKYGWKGDTNNTPAAYLTGYLAGLRALKAGVKNAVADIGLFVPTKGGRIFAAIKGAIDAGLQIPVGDLGDIEERVKGVHISEYAKKLQSENPELYKKLFSRYMARGLDPQNLPQHFEEVLKKIKEAGS</sequence>